<evidence type="ECO:0008006" key="4">
    <source>
        <dbReference type="Google" id="ProtNLM"/>
    </source>
</evidence>
<organism evidence="2 3">
    <name type="scientific">Steccherinum ochraceum</name>
    <dbReference type="NCBI Taxonomy" id="92696"/>
    <lineage>
        <taxon>Eukaryota</taxon>
        <taxon>Fungi</taxon>
        <taxon>Dikarya</taxon>
        <taxon>Basidiomycota</taxon>
        <taxon>Agaricomycotina</taxon>
        <taxon>Agaricomycetes</taxon>
        <taxon>Polyporales</taxon>
        <taxon>Steccherinaceae</taxon>
        <taxon>Steccherinum</taxon>
    </lineage>
</organism>
<keyword evidence="1" id="KW-0732">Signal</keyword>
<comment type="caution">
    <text evidence="2">The sequence shown here is derived from an EMBL/GenBank/DDBJ whole genome shotgun (WGS) entry which is preliminary data.</text>
</comment>
<gene>
    <name evidence="2" type="ORF">EIP91_010502</name>
</gene>
<evidence type="ECO:0000313" key="3">
    <source>
        <dbReference type="Proteomes" id="UP000292702"/>
    </source>
</evidence>
<proteinExistence type="predicted"/>
<dbReference type="EMBL" id="RWJN01000630">
    <property type="protein sequence ID" value="TCD60250.1"/>
    <property type="molecule type" value="Genomic_DNA"/>
</dbReference>
<dbReference type="OrthoDB" id="1743579at2759"/>
<accession>A0A4R0R0J8</accession>
<dbReference type="Gene3D" id="3.40.50.1820">
    <property type="entry name" value="alpha/beta hydrolase"/>
    <property type="match status" value="1"/>
</dbReference>
<evidence type="ECO:0000313" key="2">
    <source>
        <dbReference type="EMBL" id="TCD60250.1"/>
    </source>
</evidence>
<feature type="signal peptide" evidence="1">
    <location>
        <begin position="1"/>
        <end position="23"/>
    </location>
</feature>
<dbReference type="AlphaFoldDB" id="A0A4R0R0J8"/>
<protein>
    <recommendedName>
        <fullName evidence="4">AB hydrolase-1 domain-containing protein</fullName>
    </recommendedName>
</protein>
<feature type="chain" id="PRO_5021023070" description="AB hydrolase-1 domain-containing protein" evidence="1">
    <location>
        <begin position="24"/>
        <end position="346"/>
    </location>
</feature>
<sequence length="346" mass="36817">MDMFLSFTALLVLLFSTEQGVASERSPRSNTPSFIQISLTVPVHITVNATAIDLEPPKNQTQLTGLVQEILGVNSPASSLQVGSTPLTRSYNIAGDLFVPNDWETRGSGVLELAVHGSTLDRFYWLIGGAGSEFNYVESAIASGNAIFIFDRLGCGQSTKPDGIKEVQVPVHVAVIEALQSGIHTEDLVANRGDVVDGLILTGFSADITAVALANAGLDFMIASQADPSKFGTLNNAYVTPSSRIGVQQGFFFFPEFPQSTLDFVIQNTGLATLGEMLTRSQSISKPAIGFTTPVLVVTGRNDATECGGDCERPFNGTSDNLLEATQSLFPLASAFETFMPNLTGH</sequence>
<dbReference type="InterPro" id="IPR029058">
    <property type="entry name" value="AB_hydrolase_fold"/>
</dbReference>
<feature type="non-terminal residue" evidence="2">
    <location>
        <position position="346"/>
    </location>
</feature>
<keyword evidence="3" id="KW-1185">Reference proteome</keyword>
<dbReference type="SUPFAM" id="SSF53474">
    <property type="entry name" value="alpha/beta-Hydrolases"/>
    <property type="match status" value="1"/>
</dbReference>
<dbReference type="Proteomes" id="UP000292702">
    <property type="component" value="Unassembled WGS sequence"/>
</dbReference>
<dbReference type="STRING" id="92696.A0A4R0R0J8"/>
<reference evidence="2 3" key="1">
    <citation type="submission" date="2018-11" db="EMBL/GenBank/DDBJ databases">
        <title>Genome assembly of Steccherinum ochraceum LE-BIN_3174, the white-rot fungus of the Steccherinaceae family (The Residual Polyporoid clade, Polyporales, Basidiomycota).</title>
        <authorList>
            <person name="Fedorova T.V."/>
            <person name="Glazunova O.A."/>
            <person name="Landesman E.O."/>
            <person name="Moiseenko K.V."/>
            <person name="Psurtseva N.V."/>
            <person name="Savinova O.S."/>
            <person name="Shakhova N.V."/>
            <person name="Tyazhelova T.V."/>
            <person name="Vasina D.V."/>
        </authorList>
    </citation>
    <scope>NUCLEOTIDE SEQUENCE [LARGE SCALE GENOMIC DNA]</scope>
    <source>
        <strain evidence="2 3">LE-BIN_3174</strain>
    </source>
</reference>
<evidence type="ECO:0000256" key="1">
    <source>
        <dbReference type="SAM" id="SignalP"/>
    </source>
</evidence>
<name>A0A4R0R0J8_9APHY</name>